<keyword evidence="3 7" id="KW-0812">Transmembrane</keyword>
<feature type="compositionally biased region" description="Basic and acidic residues" evidence="6">
    <location>
        <begin position="329"/>
        <end position="340"/>
    </location>
</feature>
<feature type="transmembrane region" description="Helical" evidence="7">
    <location>
        <begin position="109"/>
        <end position="127"/>
    </location>
</feature>
<feature type="domain" description="Phage shock protein PspC N-terminal" evidence="8">
    <location>
        <begin position="35"/>
        <end position="91"/>
    </location>
</feature>
<dbReference type="AlphaFoldDB" id="A0AA37F3B6"/>
<evidence type="ECO:0000256" key="1">
    <source>
        <dbReference type="ARBA" id="ARBA00004162"/>
    </source>
</evidence>
<organism evidence="9 10">
    <name type="scientific">Planomonospora parontospora</name>
    <dbReference type="NCBI Taxonomy" id="58119"/>
    <lineage>
        <taxon>Bacteria</taxon>
        <taxon>Bacillati</taxon>
        <taxon>Actinomycetota</taxon>
        <taxon>Actinomycetes</taxon>
        <taxon>Streptosporangiales</taxon>
        <taxon>Streptosporangiaceae</taxon>
        <taxon>Planomonospora</taxon>
    </lineage>
</organism>
<reference evidence="9" key="2">
    <citation type="submission" date="2022-09" db="EMBL/GenBank/DDBJ databases">
        <authorList>
            <person name="Sun Q."/>
            <person name="Ohkuma M."/>
        </authorList>
    </citation>
    <scope>NUCLEOTIDE SEQUENCE</scope>
    <source>
        <strain evidence="9">JCM 3093</strain>
    </source>
</reference>
<dbReference type="PANTHER" id="PTHR33885">
    <property type="entry name" value="PHAGE SHOCK PROTEIN C"/>
    <property type="match status" value="1"/>
</dbReference>
<feature type="region of interest" description="Disordered" evidence="6">
    <location>
        <begin position="169"/>
        <end position="438"/>
    </location>
</feature>
<evidence type="ECO:0000313" key="9">
    <source>
        <dbReference type="EMBL" id="GGK55952.1"/>
    </source>
</evidence>
<keyword evidence="5 7" id="KW-0472">Membrane</keyword>
<dbReference type="RefSeq" id="WP_191894025.1">
    <property type="nucleotide sequence ID" value="NZ_BMQD01000003.1"/>
</dbReference>
<evidence type="ECO:0000256" key="4">
    <source>
        <dbReference type="ARBA" id="ARBA00022989"/>
    </source>
</evidence>
<evidence type="ECO:0000256" key="5">
    <source>
        <dbReference type="ARBA" id="ARBA00023136"/>
    </source>
</evidence>
<evidence type="ECO:0000259" key="8">
    <source>
        <dbReference type="Pfam" id="PF04024"/>
    </source>
</evidence>
<feature type="transmembrane region" description="Helical" evidence="7">
    <location>
        <begin position="62"/>
        <end position="88"/>
    </location>
</feature>
<comment type="subcellular location">
    <subcellularLocation>
        <location evidence="1">Cell membrane</location>
        <topology evidence="1">Single-pass membrane protein</topology>
    </subcellularLocation>
</comment>
<evidence type="ECO:0000256" key="3">
    <source>
        <dbReference type="ARBA" id="ARBA00022692"/>
    </source>
</evidence>
<feature type="transmembrane region" description="Helical" evidence="7">
    <location>
        <begin position="475"/>
        <end position="493"/>
    </location>
</feature>
<feature type="region of interest" description="Disordered" evidence="6">
    <location>
        <begin position="1"/>
        <end position="40"/>
    </location>
</feature>
<feature type="transmembrane region" description="Helical" evidence="7">
    <location>
        <begin position="498"/>
        <end position="516"/>
    </location>
</feature>
<proteinExistence type="predicted"/>
<reference evidence="9" key="1">
    <citation type="journal article" date="2014" name="Int. J. Syst. Evol. Microbiol.">
        <title>Complete genome sequence of Corynebacterium casei LMG S-19264T (=DSM 44701T), isolated from a smear-ripened cheese.</title>
        <authorList>
            <consortium name="US DOE Joint Genome Institute (JGI-PGF)"/>
            <person name="Walter F."/>
            <person name="Albersmeier A."/>
            <person name="Kalinowski J."/>
            <person name="Ruckert C."/>
        </authorList>
    </citation>
    <scope>NUCLEOTIDE SEQUENCE</scope>
    <source>
        <strain evidence="9">JCM 3093</strain>
    </source>
</reference>
<keyword evidence="4 7" id="KW-1133">Transmembrane helix</keyword>
<dbReference type="InterPro" id="IPR007168">
    <property type="entry name" value="Phageshock_PspC_N"/>
</dbReference>
<feature type="compositionally biased region" description="Basic and acidic residues" evidence="6">
    <location>
        <begin position="31"/>
        <end position="40"/>
    </location>
</feature>
<sequence>MNDTGSPQGPASTPPDSPSATATATGVGESADGRRRLRRDDEGRMLTGVCSGLGHHSGVDPVLFRVGFAMLVFASGAGIMLYIAAFLLMREPNGGPGHLEQWTRRDFDGETVLTLLAAVFAFGLIVNVSSGGIGTPSVVAGTLFAVALLAAHSRGVDLLALTRSVPERLRGSRRVAPRTEEPPAFPSAGLPYSPPGAGDPHAGTRPPEGAQPYQAEPYPGTRPPHGTPYAQAPDAPSRPAERSSAVEEAIAAAKARMAAAQARAETGRTSAEETRAETGQASAEETRAETRAPGTAPAGAVPAGAGVTARLPLPPHETPPHETPPYDAPAHETSPHDTPAHEASGPRPHEAPAPAFPATYDAPRDVPRTDAPPHGVPVSGPPTGSRRTAVPSFDSSGAPFAPHGPYRPLDPRRRPSPYGAASFDLAGYGPPPRPAPRPKPPRAFVGVVTMFLAVIVGGIIMAVQSATGSVNMTSVGAAALVTIGAGLIVAAWFGRGAALVAAGTVVALSLVVGSAVSDVPKKFGTYDWVPASVSQLSRTYEVGVGEGRLDLGDLTFPPGSRTVVEATVSVGEITVILPPTVRAEVDGYSKLGDVKIDHVVQGGADIHHERVLEPEVPPEGEVATIVLNVRAGVGDVEVRRAA</sequence>
<feature type="compositionally biased region" description="Pro residues" evidence="6">
    <location>
        <begin position="429"/>
        <end position="438"/>
    </location>
</feature>
<feature type="compositionally biased region" description="Pro residues" evidence="6">
    <location>
        <begin position="312"/>
        <end position="327"/>
    </location>
</feature>
<feature type="compositionally biased region" description="Low complexity" evidence="6">
    <location>
        <begin position="291"/>
        <end position="311"/>
    </location>
</feature>
<dbReference type="PANTHER" id="PTHR33885:SF3">
    <property type="entry name" value="PHAGE SHOCK PROTEIN C"/>
    <property type="match status" value="1"/>
</dbReference>
<name>A0AA37F3B6_9ACTN</name>
<dbReference type="Pfam" id="PF04024">
    <property type="entry name" value="PspC"/>
    <property type="match status" value="1"/>
</dbReference>
<dbReference type="EMBL" id="BMQD01000003">
    <property type="protein sequence ID" value="GGK55952.1"/>
    <property type="molecule type" value="Genomic_DNA"/>
</dbReference>
<protein>
    <recommendedName>
        <fullName evidence="8">Phage shock protein PspC N-terminal domain-containing protein</fullName>
    </recommendedName>
</protein>
<keyword evidence="2" id="KW-1003">Cell membrane</keyword>
<comment type="caution">
    <text evidence="9">The sequence shown here is derived from an EMBL/GenBank/DDBJ whole genome shotgun (WGS) entry which is preliminary data.</text>
</comment>
<dbReference type="InterPro" id="IPR052027">
    <property type="entry name" value="PspC"/>
</dbReference>
<evidence type="ECO:0000256" key="6">
    <source>
        <dbReference type="SAM" id="MobiDB-lite"/>
    </source>
</evidence>
<gene>
    <name evidence="9" type="ORF">GCM10010126_14470</name>
</gene>
<evidence type="ECO:0000256" key="2">
    <source>
        <dbReference type="ARBA" id="ARBA00022475"/>
    </source>
</evidence>
<feature type="transmembrane region" description="Helical" evidence="7">
    <location>
        <begin position="443"/>
        <end position="463"/>
    </location>
</feature>
<feature type="transmembrane region" description="Helical" evidence="7">
    <location>
        <begin position="133"/>
        <end position="151"/>
    </location>
</feature>
<accession>A0AA37F3B6</accession>
<dbReference type="Proteomes" id="UP000627984">
    <property type="component" value="Unassembled WGS sequence"/>
</dbReference>
<evidence type="ECO:0000256" key="7">
    <source>
        <dbReference type="SAM" id="Phobius"/>
    </source>
</evidence>
<evidence type="ECO:0000313" key="10">
    <source>
        <dbReference type="Proteomes" id="UP000627984"/>
    </source>
</evidence>
<dbReference type="GO" id="GO:0005886">
    <property type="term" value="C:plasma membrane"/>
    <property type="evidence" value="ECO:0007669"/>
    <property type="project" value="UniProtKB-SubCell"/>
</dbReference>
<feature type="compositionally biased region" description="Low complexity" evidence="6">
    <location>
        <begin position="246"/>
        <end position="268"/>
    </location>
</feature>